<evidence type="ECO:0000256" key="2">
    <source>
        <dbReference type="ARBA" id="ARBA00022898"/>
    </source>
</evidence>
<organism evidence="5 6">
    <name type="scientific">Methanothermobacter defluvii</name>
    <dbReference type="NCBI Taxonomy" id="49339"/>
    <lineage>
        <taxon>Archaea</taxon>
        <taxon>Methanobacteriati</taxon>
        <taxon>Methanobacteriota</taxon>
        <taxon>Methanomada group</taxon>
        <taxon>Methanobacteria</taxon>
        <taxon>Methanobacteriales</taxon>
        <taxon>Methanobacteriaceae</taxon>
        <taxon>Methanothermobacter</taxon>
    </lineage>
</organism>
<dbReference type="PANTHER" id="PTHR32328">
    <property type="entry name" value="L-SERYL-TRNA(SEC) SELENIUM TRANSFERASE"/>
    <property type="match status" value="1"/>
</dbReference>
<comment type="caution">
    <text evidence="5">The sequence shown here is derived from an EMBL/GenBank/DDBJ whole genome shotgun (WGS) entry which is preliminary data.</text>
</comment>
<feature type="domain" description="UPF0425" evidence="4">
    <location>
        <begin position="276"/>
        <end position="346"/>
    </location>
</feature>
<evidence type="ECO:0000256" key="3">
    <source>
        <dbReference type="PIRSR" id="PIRSR618319-50"/>
    </source>
</evidence>
<dbReference type="Pfam" id="PF22583">
    <property type="entry name" value="UPF0425_C"/>
    <property type="match status" value="1"/>
</dbReference>
<dbReference type="RefSeq" id="WP_115892750.1">
    <property type="nucleotide sequence ID" value="NZ_QREL01000003.1"/>
</dbReference>
<dbReference type="InterPro" id="IPR015421">
    <property type="entry name" value="PyrdxlP-dep_Trfase_major"/>
</dbReference>
<comment type="cofactor">
    <cofactor evidence="1 3">
        <name>pyridoxal 5'-phosphate</name>
        <dbReference type="ChEBI" id="CHEBI:597326"/>
    </cofactor>
</comment>
<dbReference type="SUPFAM" id="SSF53383">
    <property type="entry name" value="PLP-dependent transferases"/>
    <property type="match status" value="1"/>
</dbReference>
<dbReference type="InterPro" id="IPR020033">
    <property type="entry name" value="PyrdxlP-dep_transferase_arc"/>
</dbReference>
<evidence type="ECO:0000313" key="5">
    <source>
        <dbReference type="EMBL" id="REE25187.1"/>
    </source>
</evidence>
<dbReference type="Pfam" id="PF03841">
    <property type="entry name" value="SelA"/>
    <property type="match status" value="1"/>
</dbReference>
<dbReference type="InterPro" id="IPR055177">
    <property type="entry name" value="UPF0425_MJ0158-like_C"/>
</dbReference>
<evidence type="ECO:0000256" key="1">
    <source>
        <dbReference type="ARBA" id="ARBA00001933"/>
    </source>
</evidence>
<keyword evidence="5" id="KW-0808">Transferase</keyword>
<dbReference type="GeneID" id="77404303"/>
<dbReference type="PANTHER" id="PTHR32328:SF0">
    <property type="entry name" value="L-SERYL-TRNA(SEC) SELENIUM TRANSFERASE"/>
    <property type="match status" value="1"/>
</dbReference>
<dbReference type="Proteomes" id="UP000256864">
    <property type="component" value="Unassembled WGS sequence"/>
</dbReference>
<proteinExistence type="predicted"/>
<dbReference type="Gene3D" id="3.40.640.10">
    <property type="entry name" value="Type I PLP-dependent aspartate aminotransferase-like (Major domain)"/>
    <property type="match status" value="1"/>
</dbReference>
<dbReference type="AlphaFoldDB" id="A0A371NAN0"/>
<dbReference type="GO" id="GO:0004125">
    <property type="term" value="F:L-seryl-tRNA(Sec) selenium transferase activity"/>
    <property type="evidence" value="ECO:0007669"/>
    <property type="project" value="TreeGrafter"/>
</dbReference>
<sequence length="377" mass="41056">MLEDPVNEVKRREHALRIIGEKMKKHGRDGIYDLTGLSGGFPLEEEDLDLIETYVGPAIFEERLQEAGREHMGGEMIAAFNRTSSAILAAVLALTEPGSTVFHYLPELPSHPSVPGSTELASAGYQETEDFTEKPPADTSLVVVTGSTMDHRVVGESDLVRVIEMAHDAGIPVLVDDASGARLRTVLYGQRRACDLGADLAVTSTDKLMHGPRGGLMAGRAELIERVKSKAYQFGLEAQPPLVAAMVRALEEFEPSEIEDAIKRKEEFLRDFRGPGVEETPTGFIIKSSSLEDLQGSGYGEDEISTALSMILLSEHGIVTIPAVGMPGASKTLRFDLAARDAGRIEISFLREAIYDALKLLSGFISDDEKMRRLIFG</sequence>
<name>A0A371NAN0_9EURY</name>
<evidence type="ECO:0000313" key="6">
    <source>
        <dbReference type="Proteomes" id="UP000256864"/>
    </source>
</evidence>
<dbReference type="NCBIfam" id="TIGR03576">
    <property type="entry name" value="pyridox_MJ0158"/>
    <property type="match status" value="1"/>
</dbReference>
<protein>
    <submittedName>
        <fullName evidence="5">L-seryl-tRNA(Ser) seleniumtransferase</fullName>
    </submittedName>
</protein>
<dbReference type="InterPro" id="IPR015424">
    <property type="entry name" value="PyrdxlP-dep_Trfase"/>
</dbReference>
<accession>A0A371NAN0</accession>
<dbReference type="EMBL" id="QREL01000003">
    <property type="protein sequence ID" value="REE25187.1"/>
    <property type="molecule type" value="Genomic_DNA"/>
</dbReference>
<dbReference type="Gene3D" id="3.90.1150.70">
    <property type="match status" value="1"/>
</dbReference>
<feature type="modified residue" description="N6-(pyridoxal phosphate)lysine" evidence="3">
    <location>
        <position position="207"/>
    </location>
</feature>
<reference evidence="5 6" key="1">
    <citation type="submission" date="2018-07" db="EMBL/GenBank/DDBJ databases">
        <title>Genomic Encyclopedia of Type Strains, Phase IV (KMG-IV): sequencing the most valuable type-strain genomes for metagenomic binning, comparative biology and taxonomic classification.</title>
        <authorList>
            <person name="Goeker M."/>
        </authorList>
    </citation>
    <scope>NUCLEOTIDE SEQUENCE [LARGE SCALE GENOMIC DNA]</scope>
    <source>
        <strain evidence="5 6">DSM 7466</strain>
    </source>
</reference>
<dbReference type="InterPro" id="IPR018319">
    <property type="entry name" value="SelA-like"/>
</dbReference>
<evidence type="ECO:0000259" key="4">
    <source>
        <dbReference type="Pfam" id="PF22583"/>
    </source>
</evidence>
<keyword evidence="6" id="KW-1185">Reference proteome</keyword>
<gene>
    <name evidence="5" type="ORF">C7452_1536</name>
</gene>
<keyword evidence="2 3" id="KW-0663">Pyridoxal phosphate</keyword>